<reference evidence="2" key="1">
    <citation type="submission" date="2023-06" db="EMBL/GenBank/DDBJ databases">
        <authorList>
            <consortium name="Lawrence Berkeley National Laboratory"/>
            <person name="Ahrendt S."/>
            <person name="Sahu N."/>
            <person name="Indic B."/>
            <person name="Wong-Bajracharya J."/>
            <person name="Merenyi Z."/>
            <person name="Ke H.-M."/>
            <person name="Monk M."/>
            <person name="Kocsube S."/>
            <person name="Drula E."/>
            <person name="Lipzen A."/>
            <person name="Balint B."/>
            <person name="Henrissat B."/>
            <person name="Andreopoulos B."/>
            <person name="Martin F.M."/>
            <person name="Harder C.B."/>
            <person name="Rigling D."/>
            <person name="Ford K.L."/>
            <person name="Foster G.D."/>
            <person name="Pangilinan J."/>
            <person name="Papanicolaou A."/>
            <person name="Barry K."/>
            <person name="LaButti K."/>
            <person name="Viragh M."/>
            <person name="Koriabine M."/>
            <person name="Yan M."/>
            <person name="Riley R."/>
            <person name="Champramary S."/>
            <person name="Plett K.L."/>
            <person name="Tsai I.J."/>
            <person name="Slot J."/>
            <person name="Sipos G."/>
            <person name="Plett J."/>
            <person name="Nagy L.G."/>
            <person name="Grigoriev I.V."/>
        </authorList>
    </citation>
    <scope>NUCLEOTIDE SEQUENCE</scope>
    <source>
        <strain evidence="2">ICMP 16352</strain>
    </source>
</reference>
<evidence type="ECO:0000259" key="1">
    <source>
        <dbReference type="PROSITE" id="PS50075"/>
    </source>
</evidence>
<name>A0AA39PVH0_9AGAR</name>
<dbReference type="PROSITE" id="PS50075">
    <property type="entry name" value="CARRIER"/>
    <property type="match status" value="2"/>
</dbReference>
<protein>
    <recommendedName>
        <fullName evidence="1">Carrier domain-containing protein</fullName>
    </recommendedName>
</protein>
<dbReference type="InterPro" id="IPR036736">
    <property type="entry name" value="ACP-like_sf"/>
</dbReference>
<proteinExistence type="predicted"/>
<evidence type="ECO:0000313" key="2">
    <source>
        <dbReference type="EMBL" id="KAK0491176.1"/>
    </source>
</evidence>
<dbReference type="SUPFAM" id="SSF47336">
    <property type="entry name" value="ACP-like"/>
    <property type="match status" value="2"/>
</dbReference>
<feature type="domain" description="Carrier" evidence="1">
    <location>
        <begin position="62"/>
        <end position="137"/>
    </location>
</feature>
<dbReference type="AlphaFoldDB" id="A0AA39PVH0"/>
<gene>
    <name evidence="2" type="ORF">IW261DRAFT_72449</name>
</gene>
<dbReference type="InterPro" id="IPR009081">
    <property type="entry name" value="PP-bd_ACP"/>
</dbReference>
<comment type="caution">
    <text evidence="2">The sequence shown here is derived from an EMBL/GenBank/DDBJ whole genome shotgun (WGS) entry which is preliminary data.</text>
</comment>
<dbReference type="Pfam" id="PF00550">
    <property type="entry name" value="PP-binding"/>
    <property type="match status" value="1"/>
</dbReference>
<sequence>MDSIMFAQLRKRVGDDFDLDIPMIYLSDVFTIEQMIDYLIEQSGSRPTSKHVETPVSQPLDKDLRTGLISRLRSVLEITLDEEFDLSETLNARGVDSIMFAQLRKLVGEEFGLEIPMIYLSDVFTMEDMINFLVSEHS</sequence>
<dbReference type="EMBL" id="JAUEPR010000001">
    <property type="protein sequence ID" value="KAK0491176.1"/>
    <property type="molecule type" value="Genomic_DNA"/>
</dbReference>
<feature type="domain" description="Carrier" evidence="1">
    <location>
        <begin position="1"/>
        <end position="43"/>
    </location>
</feature>
<evidence type="ECO:0000313" key="3">
    <source>
        <dbReference type="Proteomes" id="UP001175227"/>
    </source>
</evidence>
<dbReference type="Proteomes" id="UP001175227">
    <property type="component" value="Unassembled WGS sequence"/>
</dbReference>
<accession>A0AA39PVH0</accession>
<dbReference type="Gene3D" id="1.10.1200.10">
    <property type="entry name" value="ACP-like"/>
    <property type="match status" value="2"/>
</dbReference>
<organism evidence="2 3">
    <name type="scientific">Armillaria novae-zelandiae</name>
    <dbReference type="NCBI Taxonomy" id="153914"/>
    <lineage>
        <taxon>Eukaryota</taxon>
        <taxon>Fungi</taxon>
        <taxon>Dikarya</taxon>
        <taxon>Basidiomycota</taxon>
        <taxon>Agaricomycotina</taxon>
        <taxon>Agaricomycetes</taxon>
        <taxon>Agaricomycetidae</taxon>
        <taxon>Agaricales</taxon>
        <taxon>Marasmiineae</taxon>
        <taxon>Physalacriaceae</taxon>
        <taxon>Armillaria</taxon>
    </lineage>
</organism>
<keyword evidence="3" id="KW-1185">Reference proteome</keyword>